<dbReference type="AlphaFoldDB" id="A0A1V0UMZ5"/>
<organism evidence="1 2">
    <name type="scientific">Paenibacillus larvae subsp. pulvifaciens</name>
    <dbReference type="NCBI Taxonomy" id="1477"/>
    <lineage>
        <taxon>Bacteria</taxon>
        <taxon>Bacillati</taxon>
        <taxon>Bacillota</taxon>
        <taxon>Bacilli</taxon>
        <taxon>Bacillales</taxon>
        <taxon>Paenibacillaceae</taxon>
        <taxon>Paenibacillus</taxon>
    </lineage>
</organism>
<protein>
    <recommendedName>
        <fullName evidence="3">LIM zinc-binding domain-containing protein</fullName>
    </recommendedName>
</protein>
<reference evidence="1 2" key="1">
    <citation type="submission" date="2017-03" db="EMBL/GenBank/DDBJ databases">
        <title>Paenibacillus larvae genome sequencing.</title>
        <authorList>
            <person name="Dingman D.W."/>
        </authorList>
    </citation>
    <scope>NUCLEOTIDE SEQUENCE [LARGE SCALE GENOMIC DNA]</scope>
    <source>
        <strain evidence="1 2">SAG 10367</strain>
    </source>
</reference>
<sequence length="68" mass="7378">MPELDRFNPDDTDPIVASCASCDGEIYEGDSVVLTTEGDFVHDECFAAFARETYRSASGTIDANGRII</sequence>
<evidence type="ECO:0000313" key="2">
    <source>
        <dbReference type="Proteomes" id="UP000192727"/>
    </source>
</evidence>
<evidence type="ECO:0008006" key="3">
    <source>
        <dbReference type="Google" id="ProtNLM"/>
    </source>
</evidence>
<accession>A0A1V0UMZ5</accession>
<gene>
    <name evidence="1" type="ORF">B7C51_00160</name>
</gene>
<dbReference type="Proteomes" id="UP000192727">
    <property type="component" value="Chromosome"/>
</dbReference>
<proteinExistence type="predicted"/>
<evidence type="ECO:0000313" key="1">
    <source>
        <dbReference type="EMBL" id="ARF66544.1"/>
    </source>
</evidence>
<name>A0A1V0UMZ5_9BACL</name>
<dbReference type="EMBL" id="CP020557">
    <property type="protein sequence ID" value="ARF66544.1"/>
    <property type="molecule type" value="Genomic_DNA"/>
</dbReference>